<reference evidence="2" key="1">
    <citation type="submission" date="2019-04" db="EMBL/GenBank/DDBJ databases">
        <authorList>
            <person name="Alioto T."/>
            <person name="Alioto T."/>
        </authorList>
    </citation>
    <scope>NUCLEOTIDE SEQUENCE [LARGE SCALE GENOMIC DNA]</scope>
</reference>
<sequence>MGATEAARDMDKASTLVPPWPTCPSLPGQAGPGTADLVEARPMSEERKGRHPGLPGKVQGPVQCSRRLLTSTRRPTATRMEDWTDFEAYGTDSGRHRGSHSQPVVSAPAYALLHWSCKGLLSQL</sequence>
<evidence type="ECO:0000313" key="3">
    <source>
        <dbReference type="Proteomes" id="UP000335636"/>
    </source>
</evidence>
<dbReference type="AlphaFoldDB" id="A0A5E4C682"/>
<feature type="region of interest" description="Disordered" evidence="1">
    <location>
        <begin position="1"/>
        <end position="36"/>
    </location>
</feature>
<accession>A0A5E4C682</accession>
<organism evidence="2 3">
    <name type="scientific">Marmota monax</name>
    <name type="common">Woodchuck</name>
    <dbReference type="NCBI Taxonomy" id="9995"/>
    <lineage>
        <taxon>Eukaryota</taxon>
        <taxon>Metazoa</taxon>
        <taxon>Chordata</taxon>
        <taxon>Craniata</taxon>
        <taxon>Vertebrata</taxon>
        <taxon>Euteleostomi</taxon>
        <taxon>Mammalia</taxon>
        <taxon>Eutheria</taxon>
        <taxon>Euarchontoglires</taxon>
        <taxon>Glires</taxon>
        <taxon>Rodentia</taxon>
        <taxon>Sciuromorpha</taxon>
        <taxon>Sciuridae</taxon>
        <taxon>Xerinae</taxon>
        <taxon>Marmotini</taxon>
        <taxon>Marmota</taxon>
    </lineage>
</organism>
<evidence type="ECO:0000313" key="2">
    <source>
        <dbReference type="EMBL" id="VTJ76491.1"/>
    </source>
</evidence>
<protein>
    <submittedName>
        <fullName evidence="2">Uncharacterized protein</fullName>
    </submittedName>
</protein>
<gene>
    <name evidence="2" type="ORF">MONAX_5E006846</name>
</gene>
<dbReference type="EMBL" id="CABDUW010000896">
    <property type="protein sequence ID" value="VTJ76491.1"/>
    <property type="molecule type" value="Genomic_DNA"/>
</dbReference>
<keyword evidence="3" id="KW-1185">Reference proteome</keyword>
<name>A0A5E4C682_MARMO</name>
<evidence type="ECO:0000256" key="1">
    <source>
        <dbReference type="SAM" id="MobiDB-lite"/>
    </source>
</evidence>
<dbReference type="Proteomes" id="UP000335636">
    <property type="component" value="Unassembled WGS sequence"/>
</dbReference>
<comment type="caution">
    <text evidence="2">The sequence shown here is derived from an EMBL/GenBank/DDBJ whole genome shotgun (WGS) entry which is preliminary data.</text>
</comment>
<feature type="region of interest" description="Disordered" evidence="1">
    <location>
        <begin position="42"/>
        <end position="61"/>
    </location>
</feature>
<proteinExistence type="predicted"/>
<feature type="compositionally biased region" description="Basic and acidic residues" evidence="1">
    <location>
        <begin position="1"/>
        <end position="12"/>
    </location>
</feature>